<gene>
    <name evidence="2" type="ORF">WQQ_07880</name>
</gene>
<accession>I8I3L1</accession>
<name>I8I3L1_9GAMM</name>
<proteinExistence type="predicted"/>
<sequence length="37" mass="4085">MLPRTHTSSEKARRGKLMENQGEKSCGYHARTPGAVV</sequence>
<organism evidence="2 3">
    <name type="scientific">Hydrocarboniphaga effusa AP103</name>
    <dbReference type="NCBI Taxonomy" id="1172194"/>
    <lineage>
        <taxon>Bacteria</taxon>
        <taxon>Pseudomonadati</taxon>
        <taxon>Pseudomonadota</taxon>
        <taxon>Gammaproteobacteria</taxon>
        <taxon>Nevskiales</taxon>
        <taxon>Nevskiaceae</taxon>
        <taxon>Hydrocarboniphaga</taxon>
    </lineage>
</organism>
<evidence type="ECO:0000313" key="3">
    <source>
        <dbReference type="Proteomes" id="UP000003704"/>
    </source>
</evidence>
<reference evidence="2 3" key="1">
    <citation type="journal article" date="2012" name="J. Bacteriol.">
        <title>Genome Sequence of n-Alkane-Degrading Hydrocarboniphaga effusa Strain AP103T (ATCC BAA-332T).</title>
        <authorList>
            <person name="Chang H.K."/>
            <person name="Zylstra G.J."/>
            <person name="Chae J.C."/>
        </authorList>
    </citation>
    <scope>NUCLEOTIDE SEQUENCE [LARGE SCALE GENOMIC DNA]</scope>
    <source>
        <strain evidence="2 3">AP103</strain>
    </source>
</reference>
<keyword evidence="3" id="KW-1185">Reference proteome</keyword>
<evidence type="ECO:0000313" key="2">
    <source>
        <dbReference type="EMBL" id="EIT70651.1"/>
    </source>
</evidence>
<dbReference type="AlphaFoldDB" id="I8I3L1"/>
<evidence type="ECO:0000256" key="1">
    <source>
        <dbReference type="SAM" id="MobiDB-lite"/>
    </source>
</evidence>
<feature type="region of interest" description="Disordered" evidence="1">
    <location>
        <begin position="1"/>
        <end position="37"/>
    </location>
</feature>
<dbReference type="Proteomes" id="UP000003704">
    <property type="component" value="Unassembled WGS sequence"/>
</dbReference>
<comment type="caution">
    <text evidence="2">The sequence shown here is derived from an EMBL/GenBank/DDBJ whole genome shotgun (WGS) entry which is preliminary data.</text>
</comment>
<protein>
    <submittedName>
        <fullName evidence="2">Uncharacterized protein</fullName>
    </submittedName>
</protein>
<dbReference type="EMBL" id="AKGD01000001">
    <property type="protein sequence ID" value="EIT70651.1"/>
    <property type="molecule type" value="Genomic_DNA"/>
</dbReference>